<evidence type="ECO:0000259" key="6">
    <source>
        <dbReference type="SMART" id="SM00563"/>
    </source>
</evidence>
<dbReference type="SMART" id="SM00563">
    <property type="entry name" value="PlsC"/>
    <property type="match status" value="1"/>
</dbReference>
<keyword evidence="4" id="KW-0443">Lipid metabolism</keyword>
<evidence type="ECO:0000313" key="8">
    <source>
        <dbReference type="Proteomes" id="UP000258927"/>
    </source>
</evidence>
<dbReference type="GO" id="GO:0003841">
    <property type="term" value="F:1-acylglycerol-3-phosphate O-acyltransferase activity"/>
    <property type="evidence" value="ECO:0007669"/>
    <property type="project" value="TreeGrafter"/>
</dbReference>
<dbReference type="GO" id="GO:0006654">
    <property type="term" value="P:phosphatidic acid biosynthetic process"/>
    <property type="evidence" value="ECO:0007669"/>
    <property type="project" value="TreeGrafter"/>
</dbReference>
<name>A0A2R4M9Z8_9HYPH</name>
<dbReference type="Pfam" id="PF01553">
    <property type="entry name" value="Acyltransferase"/>
    <property type="match status" value="1"/>
</dbReference>
<keyword evidence="3 7" id="KW-0808">Transferase</keyword>
<organism evidence="7 8">
    <name type="scientific">Maritalea myrionectae</name>
    <dbReference type="NCBI Taxonomy" id="454601"/>
    <lineage>
        <taxon>Bacteria</taxon>
        <taxon>Pseudomonadati</taxon>
        <taxon>Pseudomonadota</taxon>
        <taxon>Alphaproteobacteria</taxon>
        <taxon>Hyphomicrobiales</taxon>
        <taxon>Devosiaceae</taxon>
        <taxon>Maritalea</taxon>
    </lineage>
</organism>
<accession>A0A2R4M9Z8</accession>
<dbReference type="PANTHER" id="PTHR10434">
    <property type="entry name" value="1-ACYL-SN-GLYCEROL-3-PHOSPHATE ACYLTRANSFERASE"/>
    <property type="match status" value="1"/>
</dbReference>
<sequence>MIMRTLIFALVVVPILLVLGIVQKIILWVKLPFWHAVPMLAHKVVCTYLGIKVTQIGAPAASKPTLLLSNHISWMDIPAIGSIVPISFVAKAEVGRWPIVSTLAKLQKTIFVDRTRKTDTGRVVTEMSDRMNEGRGVVLFAEGTSDIGSHVLPFRSALVGATQAAMKAGDATEIYIQPMCIAYTKLNGLPISRAERTKIAWVGDMGLTDNMSDILLSGTKSVSIMFGEPMLIDGTMDRKKITQQAHAQVREMLVALNRGLPLPKAHKG</sequence>
<evidence type="ECO:0000256" key="2">
    <source>
        <dbReference type="ARBA" id="ARBA00022516"/>
    </source>
</evidence>
<dbReference type="AlphaFoldDB" id="A0A2R4M9Z8"/>
<proteinExistence type="predicted"/>
<feature type="domain" description="Phospholipid/glycerol acyltransferase" evidence="6">
    <location>
        <begin position="65"/>
        <end position="184"/>
    </location>
</feature>
<evidence type="ECO:0000256" key="5">
    <source>
        <dbReference type="ARBA" id="ARBA00023315"/>
    </source>
</evidence>
<dbReference type="STRING" id="1122213.GCA_000423365_02930"/>
<dbReference type="SUPFAM" id="SSF69593">
    <property type="entry name" value="Glycerol-3-phosphate (1)-acyltransferase"/>
    <property type="match status" value="1"/>
</dbReference>
<keyword evidence="5 7" id="KW-0012">Acyltransferase</keyword>
<dbReference type="PANTHER" id="PTHR10434:SF64">
    <property type="entry name" value="1-ACYL-SN-GLYCEROL-3-PHOSPHATE ACYLTRANSFERASE-RELATED"/>
    <property type="match status" value="1"/>
</dbReference>
<evidence type="ECO:0000256" key="3">
    <source>
        <dbReference type="ARBA" id="ARBA00022679"/>
    </source>
</evidence>
<dbReference type="Proteomes" id="UP000258927">
    <property type="component" value="Chromosome"/>
</dbReference>
<keyword evidence="8" id="KW-1185">Reference proteome</keyword>
<evidence type="ECO:0000256" key="4">
    <source>
        <dbReference type="ARBA" id="ARBA00023098"/>
    </source>
</evidence>
<gene>
    <name evidence="7" type="ORF">MXMO3_00216</name>
</gene>
<evidence type="ECO:0000313" key="7">
    <source>
        <dbReference type="EMBL" id="AVX02764.1"/>
    </source>
</evidence>
<reference evidence="7 8" key="1">
    <citation type="submission" date="2017-05" db="EMBL/GenBank/DDBJ databases">
        <title>Genome Analysis of Maritalea myrionectae HL2708#5.</title>
        <authorList>
            <consortium name="Cotde Inc.-PKNU"/>
            <person name="Jang D."/>
            <person name="Oh H.-M."/>
        </authorList>
    </citation>
    <scope>NUCLEOTIDE SEQUENCE [LARGE SCALE GENOMIC DNA]</scope>
    <source>
        <strain evidence="7 8">HL2708#5</strain>
    </source>
</reference>
<dbReference type="RefSeq" id="WP_117394664.1">
    <property type="nucleotide sequence ID" value="NZ_CP021330.1"/>
</dbReference>
<dbReference type="EMBL" id="CP021330">
    <property type="protein sequence ID" value="AVX02764.1"/>
    <property type="molecule type" value="Genomic_DNA"/>
</dbReference>
<dbReference type="KEGG" id="mmyr:MXMO3_00216"/>
<dbReference type="CDD" id="cd07989">
    <property type="entry name" value="LPLAT_AGPAT-like"/>
    <property type="match status" value="1"/>
</dbReference>
<dbReference type="InterPro" id="IPR002123">
    <property type="entry name" value="Plipid/glycerol_acylTrfase"/>
</dbReference>
<protein>
    <submittedName>
        <fullName evidence="7">1-acylglycerol-3-phosphate O-acyltransferase</fullName>
    </submittedName>
</protein>
<comment type="pathway">
    <text evidence="1">Lipid metabolism.</text>
</comment>
<evidence type="ECO:0000256" key="1">
    <source>
        <dbReference type="ARBA" id="ARBA00005189"/>
    </source>
</evidence>
<keyword evidence="2" id="KW-0444">Lipid biosynthesis</keyword>